<reference evidence="1" key="2">
    <citation type="submission" date="2020-11" db="EMBL/GenBank/DDBJ databases">
        <authorList>
            <person name="McCartney M.A."/>
            <person name="Auch B."/>
            <person name="Kono T."/>
            <person name="Mallez S."/>
            <person name="Becker A."/>
            <person name="Gohl D.M."/>
            <person name="Silverstein K.A.T."/>
            <person name="Koren S."/>
            <person name="Bechman K.B."/>
            <person name="Herman A."/>
            <person name="Abrahante J.E."/>
            <person name="Garbe J."/>
        </authorList>
    </citation>
    <scope>NUCLEOTIDE SEQUENCE</scope>
    <source>
        <strain evidence="1">Duluth1</strain>
        <tissue evidence="1">Whole animal</tissue>
    </source>
</reference>
<name>A0A9D4NGV4_DREPO</name>
<reference evidence="1" key="1">
    <citation type="journal article" date="2019" name="bioRxiv">
        <title>The Genome of the Zebra Mussel, Dreissena polymorpha: A Resource for Invasive Species Research.</title>
        <authorList>
            <person name="McCartney M.A."/>
            <person name="Auch B."/>
            <person name="Kono T."/>
            <person name="Mallez S."/>
            <person name="Zhang Y."/>
            <person name="Obille A."/>
            <person name="Becker A."/>
            <person name="Abrahante J.E."/>
            <person name="Garbe J."/>
            <person name="Badalamenti J.P."/>
            <person name="Herman A."/>
            <person name="Mangelson H."/>
            <person name="Liachko I."/>
            <person name="Sullivan S."/>
            <person name="Sone E.D."/>
            <person name="Koren S."/>
            <person name="Silverstein K.A.T."/>
            <person name="Beckman K.B."/>
            <person name="Gohl D.M."/>
        </authorList>
    </citation>
    <scope>NUCLEOTIDE SEQUENCE</scope>
    <source>
        <strain evidence="1">Duluth1</strain>
        <tissue evidence="1">Whole animal</tissue>
    </source>
</reference>
<sequence length="73" mass="8747">MGPRCYRRKPVLGVPVHHFRLRDKTRRLRDFQCWRCEGHYVLQCLLRSVVNAMVDGQSIRFRVSEDIQSIVYV</sequence>
<gene>
    <name evidence="1" type="ORF">DPMN_020458</name>
</gene>
<accession>A0A9D4NGV4</accession>
<evidence type="ECO:0000313" key="2">
    <source>
        <dbReference type="Proteomes" id="UP000828390"/>
    </source>
</evidence>
<protein>
    <submittedName>
        <fullName evidence="1">Uncharacterized protein</fullName>
    </submittedName>
</protein>
<organism evidence="1 2">
    <name type="scientific">Dreissena polymorpha</name>
    <name type="common">Zebra mussel</name>
    <name type="synonym">Mytilus polymorpha</name>
    <dbReference type="NCBI Taxonomy" id="45954"/>
    <lineage>
        <taxon>Eukaryota</taxon>
        <taxon>Metazoa</taxon>
        <taxon>Spiralia</taxon>
        <taxon>Lophotrochozoa</taxon>
        <taxon>Mollusca</taxon>
        <taxon>Bivalvia</taxon>
        <taxon>Autobranchia</taxon>
        <taxon>Heteroconchia</taxon>
        <taxon>Euheterodonta</taxon>
        <taxon>Imparidentia</taxon>
        <taxon>Neoheterodontei</taxon>
        <taxon>Myida</taxon>
        <taxon>Dreissenoidea</taxon>
        <taxon>Dreissenidae</taxon>
        <taxon>Dreissena</taxon>
    </lineage>
</organism>
<dbReference type="EMBL" id="JAIWYP010000001">
    <property type="protein sequence ID" value="KAH3896283.1"/>
    <property type="molecule type" value="Genomic_DNA"/>
</dbReference>
<proteinExistence type="predicted"/>
<dbReference type="AlphaFoldDB" id="A0A9D4NGV4"/>
<keyword evidence="2" id="KW-1185">Reference proteome</keyword>
<dbReference type="Proteomes" id="UP000828390">
    <property type="component" value="Unassembled WGS sequence"/>
</dbReference>
<comment type="caution">
    <text evidence="1">The sequence shown here is derived from an EMBL/GenBank/DDBJ whole genome shotgun (WGS) entry which is preliminary data.</text>
</comment>
<evidence type="ECO:0000313" key="1">
    <source>
        <dbReference type="EMBL" id="KAH3896283.1"/>
    </source>
</evidence>